<dbReference type="InterPro" id="IPR046117">
    <property type="entry name" value="DUF6054"/>
</dbReference>
<dbReference type="RefSeq" id="WP_055739963.1">
    <property type="nucleotide sequence ID" value="NZ_JAAIWL010000057.1"/>
</dbReference>
<name>A0A0Q3TKS4_9BACI</name>
<evidence type="ECO:0000313" key="1">
    <source>
        <dbReference type="EMBL" id="KQL54201.1"/>
    </source>
</evidence>
<evidence type="ECO:0000313" key="2">
    <source>
        <dbReference type="Proteomes" id="UP000051888"/>
    </source>
</evidence>
<dbReference type="AlphaFoldDB" id="A0A0Q3TKS4"/>
<reference evidence="1 2" key="1">
    <citation type="submission" date="2015-09" db="EMBL/GenBank/DDBJ databases">
        <title>Genome sequencing project for genomic taxonomy and phylogenomics of Bacillus-like bacteria.</title>
        <authorList>
            <person name="Liu B."/>
            <person name="Wang J."/>
            <person name="Zhu Y."/>
            <person name="Liu G."/>
            <person name="Chen Q."/>
            <person name="Chen Z."/>
            <person name="Lan J."/>
            <person name="Che J."/>
            <person name="Ge C."/>
            <person name="Shi H."/>
            <person name="Pan Z."/>
            <person name="Liu X."/>
        </authorList>
    </citation>
    <scope>NUCLEOTIDE SEQUENCE [LARGE SCALE GENOMIC DNA]</scope>
    <source>
        <strain evidence="1 2">LMG 18435</strain>
    </source>
</reference>
<proteinExistence type="predicted"/>
<keyword evidence="2" id="KW-1185">Reference proteome</keyword>
<dbReference type="PATRIC" id="fig|157838.3.peg.2728"/>
<dbReference type="EMBL" id="LJJC01000004">
    <property type="protein sequence ID" value="KQL54201.1"/>
    <property type="molecule type" value="Genomic_DNA"/>
</dbReference>
<dbReference type="Proteomes" id="UP000051888">
    <property type="component" value="Unassembled WGS sequence"/>
</dbReference>
<organism evidence="1 2">
    <name type="scientific">Heyndrickxia shackletonii</name>
    <dbReference type="NCBI Taxonomy" id="157838"/>
    <lineage>
        <taxon>Bacteria</taxon>
        <taxon>Bacillati</taxon>
        <taxon>Bacillota</taxon>
        <taxon>Bacilli</taxon>
        <taxon>Bacillales</taxon>
        <taxon>Bacillaceae</taxon>
        <taxon>Heyndrickxia</taxon>
    </lineage>
</organism>
<gene>
    <name evidence="1" type="ORF">AN964_12330</name>
</gene>
<accession>A0A0Q3TKS4</accession>
<comment type="caution">
    <text evidence="1">The sequence shown here is derived from an EMBL/GenBank/DDBJ whole genome shotgun (WGS) entry which is preliminary data.</text>
</comment>
<sequence length="116" mass="13313">MQKHIEFKISVSPFEGAKIILSAPNSKEDLVYWEHHLVGDDGKQICTFIFERYYHRTSGRATLTIILENFDGENKVRCITSGSAESIINVDFGASKNFVNWIKDVLKEYILIESEQ</sequence>
<dbReference type="Pfam" id="PF19524">
    <property type="entry name" value="DUF6054"/>
    <property type="match status" value="1"/>
</dbReference>
<dbReference type="OrthoDB" id="4774735at2"/>
<protein>
    <submittedName>
        <fullName evidence="1">Uncharacterized protein</fullName>
    </submittedName>
</protein>